<proteinExistence type="predicted"/>
<organism evidence="1">
    <name type="scientific">Rhizophora mucronata</name>
    <name type="common">Asiatic mangrove</name>
    <dbReference type="NCBI Taxonomy" id="61149"/>
    <lineage>
        <taxon>Eukaryota</taxon>
        <taxon>Viridiplantae</taxon>
        <taxon>Streptophyta</taxon>
        <taxon>Embryophyta</taxon>
        <taxon>Tracheophyta</taxon>
        <taxon>Spermatophyta</taxon>
        <taxon>Magnoliopsida</taxon>
        <taxon>eudicotyledons</taxon>
        <taxon>Gunneridae</taxon>
        <taxon>Pentapetalae</taxon>
        <taxon>rosids</taxon>
        <taxon>fabids</taxon>
        <taxon>Malpighiales</taxon>
        <taxon>Rhizophoraceae</taxon>
        <taxon>Rhizophora</taxon>
    </lineage>
</organism>
<dbReference type="EMBL" id="GGEC01064607">
    <property type="protein sequence ID" value="MBX45091.1"/>
    <property type="molecule type" value="Transcribed_RNA"/>
</dbReference>
<evidence type="ECO:0000313" key="1">
    <source>
        <dbReference type="EMBL" id="MBX45091.1"/>
    </source>
</evidence>
<reference evidence="1" key="1">
    <citation type="submission" date="2018-02" db="EMBL/GenBank/DDBJ databases">
        <title>Rhizophora mucronata_Transcriptome.</title>
        <authorList>
            <person name="Meera S.P."/>
            <person name="Sreeshan A."/>
            <person name="Augustine A."/>
        </authorList>
    </citation>
    <scope>NUCLEOTIDE SEQUENCE</scope>
    <source>
        <tissue evidence="1">Leaf</tissue>
    </source>
</reference>
<protein>
    <submittedName>
        <fullName evidence="1">Uncharacterized protein</fullName>
    </submittedName>
</protein>
<sequence>MEICLKADKFLSSR</sequence>
<accession>A0A2P2NRR5</accession>
<name>A0A2P2NRR5_RHIMU</name>